<dbReference type="RefSeq" id="WP_269312345.1">
    <property type="nucleotide sequence ID" value="NZ_CP114052.1"/>
</dbReference>
<dbReference type="SUPFAM" id="SSF90123">
    <property type="entry name" value="ABC transporter transmembrane region"/>
    <property type="match status" value="1"/>
</dbReference>
<dbReference type="EMBL" id="CP114052">
    <property type="protein sequence ID" value="WAW15668.1"/>
    <property type="molecule type" value="Genomic_DNA"/>
</dbReference>
<protein>
    <submittedName>
        <fullName evidence="10">ABC transporter ATP-binding protein</fullName>
    </submittedName>
</protein>
<organism evidence="10 11">
    <name type="scientific">Peptostreptococcus equinus</name>
    <dbReference type="NCBI Taxonomy" id="3003601"/>
    <lineage>
        <taxon>Bacteria</taxon>
        <taxon>Bacillati</taxon>
        <taxon>Bacillota</taxon>
        <taxon>Clostridia</taxon>
        <taxon>Peptostreptococcales</taxon>
        <taxon>Peptostreptococcaceae</taxon>
        <taxon>Peptostreptococcus</taxon>
    </lineage>
</organism>
<feature type="transmembrane region" description="Helical" evidence="7">
    <location>
        <begin position="274"/>
        <end position="294"/>
    </location>
</feature>
<dbReference type="InterPro" id="IPR027417">
    <property type="entry name" value="P-loop_NTPase"/>
</dbReference>
<feature type="transmembrane region" description="Helical" evidence="7">
    <location>
        <begin position="300"/>
        <end position="323"/>
    </location>
</feature>
<keyword evidence="5 7" id="KW-1133">Transmembrane helix</keyword>
<dbReference type="PROSITE" id="PS50893">
    <property type="entry name" value="ABC_TRANSPORTER_2"/>
    <property type="match status" value="1"/>
</dbReference>
<dbReference type="Gene3D" id="1.20.1560.10">
    <property type="entry name" value="ABC transporter type 1, transmembrane domain"/>
    <property type="match status" value="1"/>
</dbReference>
<dbReference type="InterPro" id="IPR036640">
    <property type="entry name" value="ABC1_TM_sf"/>
</dbReference>
<evidence type="ECO:0000256" key="6">
    <source>
        <dbReference type="ARBA" id="ARBA00023136"/>
    </source>
</evidence>
<evidence type="ECO:0000259" key="8">
    <source>
        <dbReference type="PROSITE" id="PS50893"/>
    </source>
</evidence>
<dbReference type="Proteomes" id="UP001164187">
    <property type="component" value="Chromosome"/>
</dbReference>
<dbReference type="Pfam" id="PF00005">
    <property type="entry name" value="ABC_tran"/>
    <property type="match status" value="1"/>
</dbReference>
<dbReference type="InterPro" id="IPR011527">
    <property type="entry name" value="ABC1_TM_dom"/>
</dbReference>
<proteinExistence type="predicted"/>
<dbReference type="PROSITE" id="PS00211">
    <property type="entry name" value="ABC_TRANSPORTER_1"/>
    <property type="match status" value="1"/>
</dbReference>
<evidence type="ECO:0000256" key="2">
    <source>
        <dbReference type="ARBA" id="ARBA00022692"/>
    </source>
</evidence>
<comment type="subcellular location">
    <subcellularLocation>
        <location evidence="1">Cell membrane</location>
        <topology evidence="1">Multi-pass membrane protein</topology>
    </subcellularLocation>
</comment>
<evidence type="ECO:0000259" key="9">
    <source>
        <dbReference type="PROSITE" id="PS50929"/>
    </source>
</evidence>
<evidence type="ECO:0000256" key="4">
    <source>
        <dbReference type="ARBA" id="ARBA00022840"/>
    </source>
</evidence>
<dbReference type="CDD" id="cd18548">
    <property type="entry name" value="ABC_6TM_Tm287_like"/>
    <property type="match status" value="1"/>
</dbReference>
<keyword evidence="3" id="KW-0547">Nucleotide-binding</keyword>
<evidence type="ECO:0000313" key="10">
    <source>
        <dbReference type="EMBL" id="WAW15668.1"/>
    </source>
</evidence>
<feature type="transmembrane region" description="Helical" evidence="7">
    <location>
        <begin position="420"/>
        <end position="441"/>
    </location>
</feature>
<evidence type="ECO:0000256" key="3">
    <source>
        <dbReference type="ARBA" id="ARBA00022741"/>
    </source>
</evidence>
<dbReference type="PANTHER" id="PTHR43394">
    <property type="entry name" value="ATP-DEPENDENT PERMEASE MDL1, MITOCHONDRIAL"/>
    <property type="match status" value="1"/>
</dbReference>
<dbReference type="GO" id="GO:0005524">
    <property type="term" value="F:ATP binding"/>
    <property type="evidence" value="ECO:0007669"/>
    <property type="project" value="UniProtKB-KW"/>
</dbReference>
<evidence type="ECO:0000256" key="7">
    <source>
        <dbReference type="SAM" id="Phobius"/>
    </source>
</evidence>
<sequence length="722" mass="81277">MKRVLRYFNSHLPYIILLVAILSGQVWLELRLPQYTSNIVNVGIQQGGIEMTIPQIIDESKYGMILSMSSDKDRANIAESYEYWSPQNNNLKNKEIKDRNENTNLISKNHYNKNYYVLKNDLKKDKLNKLDKVFSRSLSAFAAYTMNLQGASSSRMLANIDQSKLPDFMKRQIAIKTTESIYKSNGINTDKMQKDYLWKVGALMLLIALSIGILSVTVSYIASRISTKVCTKLRSDSYNKVLRFSDYEMNKFTSASLISRTTNDIQQIQQSSVLALKFVFYGPIMAICAFIQISKLNMSMIWIIILAIFATLVSIAIIMSLALPRFKLIQTMIDKLNLVSIEFITGIEVNRVFNASKHEEERFDLVNSELTAINLFVSKIMSFMMPIMMLIMNGATLLIVWFGAKNIDKGQLFVGDMMAFIQYAMMIIMAFLFISMMSVIVPRAMISANRIGEVLDSPIRIKDEGRIKDFTKSGVVEFENVSFKYDGASYNIIEDISFKTQKGKTTAIIGATGSGKSTIVNLIPRFLESTKGRITLDGVDIKEIPFKVLRDKIALVPQKAVIFSGTIESNIEYGKCAYSRSELKRAAEIAQAMDFVEGKEDGFSSKIEQSGSNLSGGQKQRLAIARAVAKDSEIIIFDDSFSALDATTDRKLRNEIKKNLQDKAIIIVAQRINTIISADEILVLDNGKLVGKGKHSDLLKTCQVYYEIAKSQLTEEELSNVR</sequence>
<feature type="domain" description="ABC transporter" evidence="8">
    <location>
        <begin position="476"/>
        <end position="711"/>
    </location>
</feature>
<dbReference type="InterPro" id="IPR017871">
    <property type="entry name" value="ABC_transporter-like_CS"/>
</dbReference>
<dbReference type="SMART" id="SM00382">
    <property type="entry name" value="AAA"/>
    <property type="match status" value="1"/>
</dbReference>
<dbReference type="Gene3D" id="3.40.50.300">
    <property type="entry name" value="P-loop containing nucleotide triphosphate hydrolases"/>
    <property type="match status" value="1"/>
</dbReference>
<keyword evidence="2 7" id="KW-0812">Transmembrane</keyword>
<feature type="transmembrane region" description="Helical" evidence="7">
    <location>
        <begin position="196"/>
        <end position="222"/>
    </location>
</feature>
<keyword evidence="4 10" id="KW-0067">ATP-binding</keyword>
<evidence type="ECO:0000256" key="5">
    <source>
        <dbReference type="ARBA" id="ARBA00022989"/>
    </source>
</evidence>
<reference evidence="10" key="1">
    <citation type="submission" date="2022-12" db="EMBL/GenBank/DDBJ databases">
        <title>Peptostreptococcus.</title>
        <authorList>
            <person name="Lee S.H."/>
        </authorList>
    </citation>
    <scope>NUCLEOTIDE SEQUENCE</scope>
    <source>
        <strain evidence="10">CBA3647</strain>
    </source>
</reference>
<name>A0ABY7JU34_9FIRM</name>
<dbReference type="InterPro" id="IPR003593">
    <property type="entry name" value="AAA+_ATPase"/>
</dbReference>
<dbReference type="InterPro" id="IPR003439">
    <property type="entry name" value="ABC_transporter-like_ATP-bd"/>
</dbReference>
<gene>
    <name evidence="10" type="ORF">O0R46_04260</name>
</gene>
<dbReference type="InterPro" id="IPR039421">
    <property type="entry name" value="Type_1_exporter"/>
</dbReference>
<dbReference type="SUPFAM" id="SSF52540">
    <property type="entry name" value="P-loop containing nucleoside triphosphate hydrolases"/>
    <property type="match status" value="1"/>
</dbReference>
<dbReference type="PANTHER" id="PTHR43394:SF1">
    <property type="entry name" value="ATP-BINDING CASSETTE SUB-FAMILY B MEMBER 10, MITOCHONDRIAL"/>
    <property type="match status" value="1"/>
</dbReference>
<keyword evidence="6 7" id="KW-0472">Membrane</keyword>
<feature type="transmembrane region" description="Helical" evidence="7">
    <location>
        <begin position="12"/>
        <end position="28"/>
    </location>
</feature>
<dbReference type="Pfam" id="PF00664">
    <property type="entry name" value="ABC_membrane"/>
    <property type="match status" value="1"/>
</dbReference>
<dbReference type="PROSITE" id="PS50929">
    <property type="entry name" value="ABC_TM1F"/>
    <property type="match status" value="1"/>
</dbReference>
<accession>A0ABY7JU34</accession>
<keyword evidence="11" id="KW-1185">Reference proteome</keyword>
<evidence type="ECO:0000313" key="11">
    <source>
        <dbReference type="Proteomes" id="UP001164187"/>
    </source>
</evidence>
<feature type="transmembrane region" description="Helical" evidence="7">
    <location>
        <begin position="383"/>
        <end position="404"/>
    </location>
</feature>
<feature type="domain" description="ABC transmembrane type-1" evidence="9">
    <location>
        <begin position="191"/>
        <end position="443"/>
    </location>
</feature>
<evidence type="ECO:0000256" key="1">
    <source>
        <dbReference type="ARBA" id="ARBA00004651"/>
    </source>
</evidence>